<evidence type="ECO:0000259" key="5">
    <source>
        <dbReference type="Pfam" id="PF14833"/>
    </source>
</evidence>
<evidence type="ECO:0000313" key="7">
    <source>
        <dbReference type="Proteomes" id="UP000388235"/>
    </source>
</evidence>
<dbReference type="Pfam" id="PF14833">
    <property type="entry name" value="NAD_binding_11"/>
    <property type="match status" value="1"/>
</dbReference>
<dbReference type="InterPro" id="IPR036291">
    <property type="entry name" value="NAD(P)-bd_dom_sf"/>
</dbReference>
<dbReference type="SUPFAM" id="SSF51735">
    <property type="entry name" value="NAD(P)-binding Rossmann-fold domains"/>
    <property type="match status" value="1"/>
</dbReference>
<dbReference type="Proteomes" id="UP000388235">
    <property type="component" value="Chromosome"/>
</dbReference>
<feature type="domain" description="3-hydroxyisobutyrate dehydrogenase-like NAD-binding" evidence="5">
    <location>
        <begin position="165"/>
        <end position="283"/>
    </location>
</feature>
<reference evidence="6 7" key="1">
    <citation type="submission" date="2019-11" db="EMBL/GenBank/DDBJ databases">
        <authorList>
            <person name="Khan S.A."/>
            <person name="Jeon C.O."/>
            <person name="Chun B.H."/>
        </authorList>
    </citation>
    <scope>NUCLEOTIDE SEQUENCE [LARGE SCALE GENOMIC DNA]</scope>
    <source>
        <strain evidence="6 7">IMCC 1097</strain>
    </source>
</reference>
<dbReference type="Gene3D" id="1.10.1040.10">
    <property type="entry name" value="N-(1-d-carboxylethyl)-l-norvaline Dehydrogenase, domain 2"/>
    <property type="match status" value="1"/>
</dbReference>
<accession>A0A5Q2Q7F7</accession>
<dbReference type="PIRSF" id="PIRSF000103">
    <property type="entry name" value="HIBADH"/>
    <property type="match status" value="1"/>
</dbReference>
<feature type="active site" evidence="3">
    <location>
        <position position="171"/>
    </location>
</feature>
<dbReference type="GO" id="GO:0016616">
    <property type="term" value="F:oxidoreductase activity, acting on the CH-OH group of donors, NAD or NADP as acceptor"/>
    <property type="evidence" value="ECO:0007669"/>
    <property type="project" value="TreeGrafter"/>
</dbReference>
<dbReference type="InterPro" id="IPR006115">
    <property type="entry name" value="6PGDH_NADP-bd"/>
</dbReference>
<dbReference type="KEGG" id="llp:GH975_07420"/>
<dbReference type="GO" id="GO:0016054">
    <property type="term" value="P:organic acid catabolic process"/>
    <property type="evidence" value="ECO:0007669"/>
    <property type="project" value="UniProtKB-ARBA"/>
</dbReference>
<dbReference type="GO" id="GO:0050661">
    <property type="term" value="F:NADP binding"/>
    <property type="evidence" value="ECO:0007669"/>
    <property type="project" value="InterPro"/>
</dbReference>
<evidence type="ECO:0000256" key="2">
    <source>
        <dbReference type="ARBA" id="ARBA00023027"/>
    </source>
</evidence>
<feature type="domain" description="6-phosphogluconate dehydrogenase NADP-binding" evidence="4">
    <location>
        <begin position="4"/>
        <end position="162"/>
    </location>
</feature>
<keyword evidence="2" id="KW-0520">NAD</keyword>
<organism evidence="6 7">
    <name type="scientific">Litorivicinus lipolyticus</name>
    <dbReference type="NCBI Taxonomy" id="418701"/>
    <lineage>
        <taxon>Bacteria</taxon>
        <taxon>Pseudomonadati</taxon>
        <taxon>Pseudomonadota</taxon>
        <taxon>Gammaproteobacteria</taxon>
        <taxon>Oceanospirillales</taxon>
        <taxon>Litorivicinaceae</taxon>
        <taxon>Litorivicinus</taxon>
    </lineage>
</organism>
<dbReference type="PROSITE" id="PS00895">
    <property type="entry name" value="3_HYDROXYISOBUT_DH"/>
    <property type="match status" value="1"/>
</dbReference>
<dbReference type="Pfam" id="PF03446">
    <property type="entry name" value="NAD_binding_2"/>
    <property type="match status" value="1"/>
</dbReference>
<evidence type="ECO:0000313" key="6">
    <source>
        <dbReference type="EMBL" id="QGG80409.1"/>
    </source>
</evidence>
<dbReference type="GO" id="GO:0051287">
    <property type="term" value="F:NAD binding"/>
    <property type="evidence" value="ECO:0007669"/>
    <property type="project" value="InterPro"/>
</dbReference>
<dbReference type="InterPro" id="IPR015815">
    <property type="entry name" value="HIBADH-related"/>
</dbReference>
<gene>
    <name evidence="6" type="ORF">GH975_07420</name>
</gene>
<proteinExistence type="predicted"/>
<keyword evidence="1" id="KW-0560">Oxidoreductase</keyword>
<dbReference type="InterPro" id="IPR002204">
    <property type="entry name" value="3-OH-isobutyrate_DH-rel_CS"/>
</dbReference>
<dbReference type="SUPFAM" id="SSF48179">
    <property type="entry name" value="6-phosphogluconate dehydrogenase C-terminal domain-like"/>
    <property type="match status" value="1"/>
</dbReference>
<dbReference type="Gene3D" id="3.40.50.720">
    <property type="entry name" value="NAD(P)-binding Rossmann-like Domain"/>
    <property type="match status" value="1"/>
</dbReference>
<dbReference type="AlphaFoldDB" id="A0A5Q2Q7F7"/>
<sequence length="295" mass="31414">MKSVGIIGLGNMGVGMAANLQRYCAAHGQVLRVFDLDREKVRTLSAAGAHASHSVAELAADCDLVMTSLPSAREINAVAEAIFEHAKPNTLWLETSTNNVADWHALTQRAPAHLTLVDAPITGGFEGARDGTLTMLLGGHEDDIAPIRALLGAITQRALVMGPSGAGYVTKLAQLHLNYLVAQGIGEALMLGAKAGLALDQLHDVLSHSCAQSYVVDAYVPRVLDGSYDPSFALGLARKDMRLICELGDHLGVDLELGKQVLAAYEDATERFGFEAPHLSILKRIEDSSETELRA</sequence>
<dbReference type="PANTHER" id="PTHR22981:SF7">
    <property type="entry name" value="3-HYDROXYISOBUTYRATE DEHYDROGENASE, MITOCHONDRIAL"/>
    <property type="match status" value="1"/>
</dbReference>
<evidence type="ECO:0000256" key="3">
    <source>
        <dbReference type="PIRSR" id="PIRSR000103-1"/>
    </source>
</evidence>
<dbReference type="InterPro" id="IPR008927">
    <property type="entry name" value="6-PGluconate_DH-like_C_sf"/>
</dbReference>
<dbReference type="PANTHER" id="PTHR22981">
    <property type="entry name" value="3-HYDROXYISOBUTYRATE DEHYDROGENASE-RELATED"/>
    <property type="match status" value="1"/>
</dbReference>
<protein>
    <submittedName>
        <fullName evidence="6">NAD-binding protein</fullName>
    </submittedName>
</protein>
<dbReference type="RefSeq" id="WP_153713913.1">
    <property type="nucleotide sequence ID" value="NZ_CP045871.1"/>
</dbReference>
<dbReference type="OrthoDB" id="9786703at2"/>
<dbReference type="EMBL" id="CP045871">
    <property type="protein sequence ID" value="QGG80409.1"/>
    <property type="molecule type" value="Genomic_DNA"/>
</dbReference>
<evidence type="ECO:0000256" key="1">
    <source>
        <dbReference type="ARBA" id="ARBA00023002"/>
    </source>
</evidence>
<dbReference type="InterPro" id="IPR029154">
    <property type="entry name" value="HIBADH-like_NADP-bd"/>
</dbReference>
<name>A0A5Q2Q7F7_9GAMM</name>
<keyword evidence="7" id="KW-1185">Reference proteome</keyword>
<dbReference type="InterPro" id="IPR013328">
    <property type="entry name" value="6PGD_dom2"/>
</dbReference>
<evidence type="ECO:0000259" key="4">
    <source>
        <dbReference type="Pfam" id="PF03446"/>
    </source>
</evidence>